<sequence>MKIEDIAFSALLAVGLITLTFRGLIKKNLIKPSKISRIFYQDDESFINYWEKAQEKGILNYIIKKIIYMTITFGIMNGISVLYKKQAQTVTLFEYLSFCVIVGLLSYVSWNEDQNKYNQLKEKENMENHNKS</sequence>
<evidence type="ECO:0000313" key="2">
    <source>
        <dbReference type="EMBL" id="MDW8803069.1"/>
    </source>
</evidence>
<reference evidence="2 3" key="1">
    <citation type="submission" date="2023-04" db="EMBL/GenBank/DDBJ databases">
        <title>Clostridium tannerae sp. nov., isolated from the fecal material of an alpaca.</title>
        <authorList>
            <person name="Miller S."/>
            <person name="Hendry M."/>
            <person name="King J."/>
            <person name="Sankaranarayanan K."/>
            <person name="Lawson P.A."/>
        </authorList>
    </citation>
    <scope>NUCLEOTIDE SEQUENCE [LARGE SCALE GENOMIC DNA]</scope>
    <source>
        <strain evidence="2 3">A1-XYC3</strain>
    </source>
</reference>
<proteinExistence type="predicted"/>
<keyword evidence="1" id="KW-0812">Transmembrane</keyword>
<keyword evidence="1" id="KW-0472">Membrane</keyword>
<organism evidence="2 3">
    <name type="scientific">Clostridium tanneri</name>
    <dbReference type="NCBI Taxonomy" id="3037988"/>
    <lineage>
        <taxon>Bacteria</taxon>
        <taxon>Bacillati</taxon>
        <taxon>Bacillota</taxon>
        <taxon>Clostridia</taxon>
        <taxon>Eubacteriales</taxon>
        <taxon>Clostridiaceae</taxon>
        <taxon>Clostridium</taxon>
    </lineage>
</organism>
<evidence type="ECO:0000256" key="1">
    <source>
        <dbReference type="SAM" id="Phobius"/>
    </source>
</evidence>
<dbReference type="RefSeq" id="WP_318799250.1">
    <property type="nucleotide sequence ID" value="NZ_JARUJP010000039.1"/>
</dbReference>
<keyword evidence="3" id="KW-1185">Reference proteome</keyword>
<name>A0ABU4JYT1_9CLOT</name>
<evidence type="ECO:0000313" key="3">
    <source>
        <dbReference type="Proteomes" id="UP001281656"/>
    </source>
</evidence>
<dbReference type="Proteomes" id="UP001281656">
    <property type="component" value="Unassembled WGS sequence"/>
</dbReference>
<feature type="transmembrane region" description="Helical" evidence="1">
    <location>
        <begin position="6"/>
        <end position="25"/>
    </location>
</feature>
<keyword evidence="1" id="KW-1133">Transmembrane helix</keyword>
<evidence type="ECO:0008006" key="4">
    <source>
        <dbReference type="Google" id="ProtNLM"/>
    </source>
</evidence>
<gene>
    <name evidence="2" type="ORF">P8V03_18185</name>
</gene>
<comment type="caution">
    <text evidence="2">The sequence shown here is derived from an EMBL/GenBank/DDBJ whole genome shotgun (WGS) entry which is preliminary data.</text>
</comment>
<dbReference type="EMBL" id="JARUJP010000039">
    <property type="protein sequence ID" value="MDW8803069.1"/>
    <property type="molecule type" value="Genomic_DNA"/>
</dbReference>
<feature type="transmembrane region" description="Helical" evidence="1">
    <location>
        <begin position="89"/>
        <end position="110"/>
    </location>
</feature>
<accession>A0ABU4JYT1</accession>
<protein>
    <recommendedName>
        <fullName evidence="4">SdpI family protein</fullName>
    </recommendedName>
</protein>
<feature type="transmembrane region" description="Helical" evidence="1">
    <location>
        <begin position="66"/>
        <end position="83"/>
    </location>
</feature>